<feature type="region of interest" description="Disordered" evidence="1">
    <location>
        <begin position="56"/>
        <end position="87"/>
    </location>
</feature>
<evidence type="ECO:0000313" key="2">
    <source>
        <dbReference type="EMBL" id="KXH59192.1"/>
    </source>
</evidence>
<dbReference type="Proteomes" id="UP000070121">
    <property type="component" value="Unassembled WGS sequence"/>
</dbReference>
<comment type="caution">
    <text evidence="2">The sequence shown here is derived from an EMBL/GenBank/DDBJ whole genome shotgun (WGS) entry which is preliminary data.</text>
</comment>
<reference evidence="2 3" key="1">
    <citation type="submission" date="2014-02" db="EMBL/GenBank/DDBJ databases">
        <title>The genome sequence of Colletotrichum salicis CBS 607.94.</title>
        <authorList>
            <person name="Baroncelli R."/>
            <person name="Thon M.R."/>
        </authorList>
    </citation>
    <scope>NUCLEOTIDE SEQUENCE [LARGE SCALE GENOMIC DNA]</scope>
    <source>
        <strain evidence="2 3">CBS 607.94</strain>
    </source>
</reference>
<dbReference type="EMBL" id="JFFI01001536">
    <property type="protein sequence ID" value="KXH59192.1"/>
    <property type="molecule type" value="Genomic_DNA"/>
</dbReference>
<proteinExistence type="predicted"/>
<protein>
    <submittedName>
        <fullName evidence="2">Uncharacterized protein</fullName>
    </submittedName>
</protein>
<evidence type="ECO:0000313" key="3">
    <source>
        <dbReference type="Proteomes" id="UP000070121"/>
    </source>
</evidence>
<keyword evidence="3" id="KW-1185">Reference proteome</keyword>
<dbReference type="OrthoDB" id="275936at2759"/>
<accession>A0A135UFP5</accession>
<gene>
    <name evidence="2" type="ORF">CSAL01_08891</name>
</gene>
<evidence type="ECO:0000256" key="1">
    <source>
        <dbReference type="SAM" id="MobiDB-lite"/>
    </source>
</evidence>
<organism evidence="2 3">
    <name type="scientific">Colletotrichum salicis</name>
    <dbReference type="NCBI Taxonomy" id="1209931"/>
    <lineage>
        <taxon>Eukaryota</taxon>
        <taxon>Fungi</taxon>
        <taxon>Dikarya</taxon>
        <taxon>Ascomycota</taxon>
        <taxon>Pezizomycotina</taxon>
        <taxon>Sordariomycetes</taxon>
        <taxon>Hypocreomycetidae</taxon>
        <taxon>Glomerellales</taxon>
        <taxon>Glomerellaceae</taxon>
        <taxon>Colletotrichum</taxon>
        <taxon>Colletotrichum acutatum species complex</taxon>
    </lineage>
</organism>
<sequence length="155" mass="16739">MTHLETQQGLEHIDHEPCSVRGNLAGDFAAGTISAILISPAITILDRAAVERITTGRPLIRHRSRGGKGSGGGGPTQALQSRDGDVPRQRRRHHLWVVYAPELDIGSYPRLCHVFPTCQGNHYAADRPRAVASRGIADPSDCAGLLREAKQPVVL</sequence>
<dbReference type="AlphaFoldDB" id="A0A135UFP5"/>
<name>A0A135UFP5_9PEZI</name>